<feature type="domain" description="4Fe-4S His(Cys)3-ligated-type" evidence="20">
    <location>
        <begin position="79"/>
        <end position="118"/>
    </location>
</feature>
<evidence type="ECO:0000256" key="3">
    <source>
        <dbReference type="ARBA" id="ARBA00004370"/>
    </source>
</evidence>
<accession>A0A3N1UJA5</accession>
<keyword evidence="11" id="KW-0408">Iron</keyword>
<keyword evidence="8" id="KW-0479">Metal-binding</keyword>
<evidence type="ECO:0000256" key="5">
    <source>
        <dbReference type="ARBA" id="ARBA00022485"/>
    </source>
</evidence>
<evidence type="ECO:0000256" key="4">
    <source>
        <dbReference type="ARBA" id="ARBA00005404"/>
    </source>
</evidence>
<keyword evidence="7" id="KW-0874">Quinone</keyword>
<dbReference type="SMART" id="SM00929">
    <property type="entry name" value="NADH-G_4Fe-4S_3"/>
    <property type="match status" value="1"/>
</dbReference>
<proteinExistence type="inferred from homology"/>
<keyword evidence="6" id="KW-0001">2Fe-2S</keyword>
<feature type="domain" description="2Fe-2S ferredoxin-type" evidence="17">
    <location>
        <begin position="1"/>
        <end position="79"/>
    </location>
</feature>
<dbReference type="PROSITE" id="PS00551">
    <property type="entry name" value="MOLYBDOPTERIN_PROK_1"/>
    <property type="match status" value="1"/>
</dbReference>
<evidence type="ECO:0000256" key="8">
    <source>
        <dbReference type="ARBA" id="ARBA00022723"/>
    </source>
</evidence>
<evidence type="ECO:0000256" key="2">
    <source>
        <dbReference type="ARBA" id="ARBA00002378"/>
    </source>
</evidence>
<evidence type="ECO:0000256" key="12">
    <source>
        <dbReference type="ARBA" id="ARBA00023014"/>
    </source>
</evidence>
<dbReference type="PROSITE" id="PS51379">
    <property type="entry name" value="4FE4S_FER_2"/>
    <property type="match status" value="2"/>
</dbReference>
<dbReference type="GO" id="GO:0003954">
    <property type="term" value="F:NADH dehydrogenase activity"/>
    <property type="evidence" value="ECO:0007669"/>
    <property type="project" value="TreeGrafter"/>
</dbReference>
<dbReference type="Gene3D" id="3.40.228.10">
    <property type="entry name" value="Dimethylsulfoxide Reductase, domain 2"/>
    <property type="match status" value="2"/>
</dbReference>
<dbReference type="GO" id="GO:0016020">
    <property type="term" value="C:membrane"/>
    <property type="evidence" value="ECO:0007669"/>
    <property type="project" value="UniProtKB-SubCell"/>
</dbReference>
<dbReference type="GO" id="GO:0043546">
    <property type="term" value="F:molybdopterin cofactor binding"/>
    <property type="evidence" value="ECO:0007669"/>
    <property type="project" value="InterPro"/>
</dbReference>
<dbReference type="SUPFAM" id="SSF54292">
    <property type="entry name" value="2Fe-2S ferredoxin-like"/>
    <property type="match status" value="1"/>
</dbReference>
<keyword evidence="14" id="KW-0830">Ubiquinone</keyword>
<dbReference type="InterPro" id="IPR027467">
    <property type="entry name" value="MopterinOxRdtase_cofactor_BS"/>
</dbReference>
<evidence type="ECO:0000256" key="15">
    <source>
        <dbReference type="ARBA" id="ARBA00023136"/>
    </source>
</evidence>
<dbReference type="Gene3D" id="3.40.50.740">
    <property type="match status" value="2"/>
</dbReference>
<dbReference type="PROSITE" id="PS00641">
    <property type="entry name" value="COMPLEX1_75K_1"/>
    <property type="match status" value="1"/>
</dbReference>
<dbReference type="InterPro" id="IPR054351">
    <property type="entry name" value="NADH_UbQ_OxRdtase_ferredoxin"/>
</dbReference>
<evidence type="ECO:0000313" key="22">
    <source>
        <dbReference type="Proteomes" id="UP000276223"/>
    </source>
</evidence>
<comment type="subcellular location">
    <subcellularLocation>
        <location evidence="3">Membrane</location>
    </subcellularLocation>
</comment>
<protein>
    <submittedName>
        <fullName evidence="21">NADH dehydrogenase subunit G</fullName>
    </submittedName>
</protein>
<dbReference type="InterPro" id="IPR017900">
    <property type="entry name" value="4Fe4S_Fe_S_CS"/>
</dbReference>
<evidence type="ECO:0000259" key="17">
    <source>
        <dbReference type="PROSITE" id="PS51085"/>
    </source>
</evidence>
<evidence type="ECO:0000256" key="9">
    <source>
        <dbReference type="ARBA" id="ARBA00022737"/>
    </source>
</evidence>
<dbReference type="Pfam" id="PF01568">
    <property type="entry name" value="Molydop_binding"/>
    <property type="match status" value="1"/>
</dbReference>
<dbReference type="InterPro" id="IPR009010">
    <property type="entry name" value="Asp_de-COase-like_dom_sf"/>
</dbReference>
<feature type="domain" description="4Fe-4S ferredoxin-type" evidence="18">
    <location>
        <begin position="186"/>
        <end position="206"/>
    </location>
</feature>
<evidence type="ECO:0000256" key="10">
    <source>
        <dbReference type="ARBA" id="ARBA00022967"/>
    </source>
</evidence>
<comment type="similarity">
    <text evidence="4">Belongs to the complex I 75 kDa subunit family.</text>
</comment>
<dbReference type="Pfam" id="PF00384">
    <property type="entry name" value="Molybdopterin"/>
    <property type="match status" value="1"/>
</dbReference>
<dbReference type="PROSITE" id="PS00642">
    <property type="entry name" value="COMPLEX1_75K_2"/>
    <property type="match status" value="1"/>
</dbReference>
<dbReference type="FunFam" id="3.30.70.20:FF:000035">
    <property type="entry name" value="Iron hydrogenase 1"/>
    <property type="match status" value="1"/>
</dbReference>
<dbReference type="FunFam" id="3.10.20.740:FF:000004">
    <property type="entry name" value="NADH-quinone oxidoreductase"/>
    <property type="match status" value="1"/>
</dbReference>
<dbReference type="InterPro" id="IPR019574">
    <property type="entry name" value="NADH_UbQ_OxRdtase_Gsu_4Fe4S-bd"/>
</dbReference>
<dbReference type="PROSITE" id="PS51669">
    <property type="entry name" value="4FE4S_MOW_BIS_MGD"/>
    <property type="match status" value="1"/>
</dbReference>
<evidence type="ECO:0000256" key="11">
    <source>
        <dbReference type="ARBA" id="ARBA00023004"/>
    </source>
</evidence>
<dbReference type="SUPFAM" id="SSF54862">
    <property type="entry name" value="4Fe-4S ferredoxins"/>
    <property type="match status" value="1"/>
</dbReference>
<dbReference type="GO" id="GO:0048038">
    <property type="term" value="F:quinone binding"/>
    <property type="evidence" value="ECO:0007669"/>
    <property type="project" value="UniProtKB-KW"/>
</dbReference>
<evidence type="ECO:0000256" key="6">
    <source>
        <dbReference type="ARBA" id="ARBA00022714"/>
    </source>
</evidence>
<dbReference type="InterPro" id="IPR050123">
    <property type="entry name" value="Prok_molybdopt-oxidoreductase"/>
</dbReference>
<keyword evidence="5" id="KW-0004">4Fe-4S</keyword>
<dbReference type="PROSITE" id="PS51085">
    <property type="entry name" value="2FE2S_FER_2"/>
    <property type="match status" value="1"/>
</dbReference>
<keyword evidence="13" id="KW-0520">NAD</keyword>
<dbReference type="Pfam" id="PF10588">
    <property type="entry name" value="NADH-G_4Fe-4S_3"/>
    <property type="match status" value="1"/>
</dbReference>
<evidence type="ECO:0000256" key="16">
    <source>
        <dbReference type="ARBA" id="ARBA00034078"/>
    </source>
</evidence>
<dbReference type="GO" id="GO:0008137">
    <property type="term" value="F:NADH dehydrogenase (ubiquinone) activity"/>
    <property type="evidence" value="ECO:0007669"/>
    <property type="project" value="InterPro"/>
</dbReference>
<dbReference type="PIRSF" id="PIRSF036643">
    <property type="entry name" value="FDH_alpha"/>
    <property type="match status" value="1"/>
</dbReference>
<dbReference type="InterPro" id="IPR001041">
    <property type="entry name" value="2Fe-2S_ferredoxin-type"/>
</dbReference>
<evidence type="ECO:0000256" key="1">
    <source>
        <dbReference type="ARBA" id="ARBA00001966"/>
    </source>
</evidence>
<dbReference type="SUPFAM" id="SSF53706">
    <property type="entry name" value="Formate dehydrogenase/DMSO reductase, domains 1-3"/>
    <property type="match status" value="1"/>
</dbReference>
<evidence type="ECO:0000256" key="7">
    <source>
        <dbReference type="ARBA" id="ARBA00022719"/>
    </source>
</evidence>
<comment type="function">
    <text evidence="2">NDH-1 shuttles electrons from NADH, via FMN and iron-sulfur (Fe-S) centers, to quinones in the respiratory chain. The immediate electron acceptor for the enzyme in this species is believed to be ubiquinone. Couples the redox reaction to proton translocation (for every two electrons transferred, four hydrogen ions are translocated across the cytoplasmic membrane), and thus conserves the redox energy in a proton gradient.</text>
</comment>
<comment type="cofactor">
    <cofactor evidence="1">
        <name>[4Fe-4S] cluster</name>
        <dbReference type="ChEBI" id="CHEBI:49883"/>
    </cofactor>
</comment>
<sequence>MITVTINGKALEAKPGMTIMDVADRHGIYIPRLCYHKALSPIGACRICVVEVKPGPPRPVPACTTPVTDKMEVTTESERLTHYRRELLQLLLINHPLDCPICDKGGECELQNLTRHLKIQDQPYKAARLTPRYDSQSPLIERYPDRCVNCERCVRVCRDRVGAAALYFDNRGYRTAVTAGGAVMDCEFCGSCIAVCPVGAIIDKTFKYSARAWQLVKDTAVCPYCGGGCHLVLNTKKGRLKRVTSSFDESVNAGILCSRGRFGLNIVQEEARLKEPLLRQNGRLVPVSWNEALDFAAQQLQQLRAQYGAKTFAGVGSPRASNESNYVFQKFCRAVLGTPHVDATTALDHQRMLRALVDVLGRPKVTYGNEKESLPRTIRGVSGFQLALGTYDDLEKADTVLVVGSDVKKEMPPLAWRVNTAQKDKRLRDLLVISTRRTRFRSAAQWNATCRPGSPGFVILGILKSLLEQNDPRLRGFGDFRREEVLRKRLDATQWSLVEEATGLQRHDLAYAAQKLLDAERPSLIVGYDLAGLADGYVAMCYVADLLLVLGKKLRLHLTAEKANTQGCSDMGVSPFWLPGYMALDNAEMLEKVWGLSIPREAGFSLDRMLHLAAEGAPDAPKALLLMGTNLMGTHLPRPVVEKALHNAAFVMSQEVFLNETAARAHVVFPTKTAVESEGTLTSGELRVQRQRARAFVEGPWDDWKILQELSRRLGVDFGYGSAEDIFREISVVFPHYDQYPFSEIPQEGYWWNRMYRAKYGSASWRRVLDPSLGAVTPWLEFPPQPSEAYPMLLLVCRSLFQSGTYGRYGTGARTLEPQGSVWLCPKDAQSLGIQDGDTVLLSTPHGTMEAPVGIDRQVPQGVVQAATHYENLPLGRITDGNLLTPLRVENLSSKAQ</sequence>
<dbReference type="Proteomes" id="UP000276223">
    <property type="component" value="Unassembled WGS sequence"/>
</dbReference>
<dbReference type="Gene3D" id="3.10.20.740">
    <property type="match status" value="1"/>
</dbReference>
<dbReference type="SMART" id="SM00926">
    <property type="entry name" value="Molybdop_Fe4S4"/>
    <property type="match status" value="1"/>
</dbReference>
<feature type="domain" description="4Fe-4S Mo/W bis-MGD-type" evidence="19">
    <location>
        <begin position="215"/>
        <end position="271"/>
    </location>
</feature>
<dbReference type="PANTHER" id="PTHR43105:SF10">
    <property type="entry name" value="NADH-QUINONE OXIDOREDUCTASE SUBUNIT G"/>
    <property type="match status" value="1"/>
</dbReference>
<dbReference type="SUPFAM" id="SSF50692">
    <property type="entry name" value="ADC-like"/>
    <property type="match status" value="1"/>
</dbReference>
<dbReference type="CDD" id="cd00207">
    <property type="entry name" value="fer2"/>
    <property type="match status" value="1"/>
</dbReference>
<dbReference type="GO" id="GO:0051537">
    <property type="term" value="F:2 iron, 2 sulfur cluster binding"/>
    <property type="evidence" value="ECO:0007669"/>
    <property type="project" value="UniProtKB-KW"/>
</dbReference>
<dbReference type="OrthoDB" id="9816402at2"/>
<dbReference type="InterPro" id="IPR006963">
    <property type="entry name" value="Mopterin_OxRdtase_4Fe-4S_dom"/>
</dbReference>
<dbReference type="PROSITE" id="PS51839">
    <property type="entry name" value="4FE4S_HC3"/>
    <property type="match status" value="1"/>
</dbReference>
<keyword evidence="12" id="KW-0411">Iron-sulfur</keyword>
<dbReference type="GO" id="GO:0051539">
    <property type="term" value="F:4 iron, 4 sulfur cluster binding"/>
    <property type="evidence" value="ECO:0007669"/>
    <property type="project" value="UniProtKB-KW"/>
</dbReference>
<evidence type="ECO:0000259" key="18">
    <source>
        <dbReference type="PROSITE" id="PS51379"/>
    </source>
</evidence>
<evidence type="ECO:0000256" key="13">
    <source>
        <dbReference type="ARBA" id="ARBA00023027"/>
    </source>
</evidence>
<comment type="cofactor">
    <cofactor evidence="16">
        <name>[2Fe-2S] cluster</name>
        <dbReference type="ChEBI" id="CHEBI:190135"/>
    </cofactor>
</comment>
<evidence type="ECO:0000259" key="19">
    <source>
        <dbReference type="PROSITE" id="PS51669"/>
    </source>
</evidence>
<gene>
    <name evidence="21" type="ORF">EDC27_2797</name>
</gene>
<dbReference type="InterPro" id="IPR000283">
    <property type="entry name" value="NADH_UbQ_OxRdtase_75kDa_su_CS"/>
</dbReference>
<evidence type="ECO:0000313" key="21">
    <source>
        <dbReference type="EMBL" id="ROQ90183.1"/>
    </source>
</evidence>
<name>A0A3N1UJA5_9BACT</name>
<keyword evidence="9" id="KW-0677">Repeat</keyword>
<dbReference type="InterPro" id="IPR036010">
    <property type="entry name" value="2Fe-2S_ferredoxin-like_sf"/>
</dbReference>
<keyword evidence="15" id="KW-0472">Membrane</keyword>
<dbReference type="Pfam" id="PF22117">
    <property type="entry name" value="Fer4_Nqo3"/>
    <property type="match status" value="1"/>
</dbReference>
<dbReference type="Pfam" id="PF13510">
    <property type="entry name" value="Fer2_4"/>
    <property type="match status" value="1"/>
</dbReference>
<dbReference type="EMBL" id="RJVA01000015">
    <property type="protein sequence ID" value="ROQ90183.1"/>
    <property type="molecule type" value="Genomic_DNA"/>
</dbReference>
<comment type="caution">
    <text evidence="21">The sequence shown here is derived from an EMBL/GenBank/DDBJ whole genome shotgun (WGS) entry which is preliminary data.</text>
</comment>
<dbReference type="PROSITE" id="PS00198">
    <property type="entry name" value="4FE4S_FER_1"/>
    <property type="match status" value="1"/>
</dbReference>
<dbReference type="Gene3D" id="3.30.70.20">
    <property type="match status" value="1"/>
</dbReference>
<evidence type="ECO:0000259" key="20">
    <source>
        <dbReference type="PROSITE" id="PS51839"/>
    </source>
</evidence>
<dbReference type="CDD" id="cd02775">
    <property type="entry name" value="MopB_CT"/>
    <property type="match status" value="1"/>
</dbReference>
<dbReference type="Gene3D" id="2.20.25.90">
    <property type="entry name" value="ADC-like domains"/>
    <property type="match status" value="1"/>
</dbReference>
<keyword evidence="22" id="KW-1185">Reference proteome</keyword>
<keyword evidence="10" id="KW-1278">Translocase</keyword>
<dbReference type="InterPro" id="IPR017896">
    <property type="entry name" value="4Fe4S_Fe-S-bd"/>
</dbReference>
<dbReference type="AlphaFoldDB" id="A0A3N1UJA5"/>
<dbReference type="Pfam" id="PF04879">
    <property type="entry name" value="Molybdop_Fe4S4"/>
    <property type="match status" value="1"/>
</dbReference>
<dbReference type="InterPro" id="IPR006656">
    <property type="entry name" value="Mopterin_OxRdtase"/>
</dbReference>
<dbReference type="InterPro" id="IPR006657">
    <property type="entry name" value="MoPterin_dinucl-bd_dom"/>
</dbReference>
<dbReference type="GO" id="GO:0042773">
    <property type="term" value="P:ATP synthesis coupled electron transport"/>
    <property type="evidence" value="ECO:0007669"/>
    <property type="project" value="InterPro"/>
</dbReference>
<dbReference type="RefSeq" id="WP_123291245.1">
    <property type="nucleotide sequence ID" value="NZ_RJVA01000015.1"/>
</dbReference>
<dbReference type="Gene3D" id="2.40.40.20">
    <property type="match status" value="1"/>
</dbReference>
<evidence type="ECO:0000256" key="14">
    <source>
        <dbReference type="ARBA" id="ARBA00023075"/>
    </source>
</evidence>
<feature type="domain" description="4Fe-4S ferredoxin-type" evidence="18">
    <location>
        <begin position="138"/>
        <end position="169"/>
    </location>
</feature>
<organism evidence="21 22">
    <name type="scientific">Desulfosoma caldarium</name>
    <dbReference type="NCBI Taxonomy" id="610254"/>
    <lineage>
        <taxon>Bacteria</taxon>
        <taxon>Pseudomonadati</taxon>
        <taxon>Thermodesulfobacteriota</taxon>
        <taxon>Syntrophobacteria</taxon>
        <taxon>Syntrophobacterales</taxon>
        <taxon>Syntrophobacteraceae</taxon>
        <taxon>Desulfosoma</taxon>
    </lineage>
</organism>
<dbReference type="PANTHER" id="PTHR43105">
    <property type="entry name" value="RESPIRATORY NITRATE REDUCTASE"/>
    <property type="match status" value="1"/>
</dbReference>
<dbReference type="GO" id="GO:0046872">
    <property type="term" value="F:metal ion binding"/>
    <property type="evidence" value="ECO:0007669"/>
    <property type="project" value="UniProtKB-KW"/>
</dbReference>
<reference evidence="21 22" key="1">
    <citation type="submission" date="2018-11" db="EMBL/GenBank/DDBJ databases">
        <title>Genomic Encyclopedia of Type Strains, Phase IV (KMG-IV): sequencing the most valuable type-strain genomes for metagenomic binning, comparative biology and taxonomic classification.</title>
        <authorList>
            <person name="Goeker M."/>
        </authorList>
    </citation>
    <scope>NUCLEOTIDE SEQUENCE [LARGE SCALE GENOMIC DNA]</scope>
    <source>
        <strain evidence="21 22">DSM 22027</strain>
    </source>
</reference>